<dbReference type="EMBL" id="FXAT01000005">
    <property type="protein sequence ID" value="SMG50339.1"/>
    <property type="molecule type" value="Genomic_DNA"/>
</dbReference>
<evidence type="ECO:0000313" key="3">
    <source>
        <dbReference type="Proteomes" id="UP000193228"/>
    </source>
</evidence>
<keyword evidence="1" id="KW-0812">Transmembrane</keyword>
<protein>
    <submittedName>
        <fullName evidence="2">Uncharacterized protein</fullName>
    </submittedName>
</protein>
<keyword evidence="1" id="KW-0472">Membrane</keyword>
<accession>A0A1X7LB09</accession>
<proteinExistence type="predicted"/>
<keyword evidence="1" id="KW-1133">Transmembrane helix</keyword>
<organism evidence="2 3">
    <name type="scientific">Paraburkholderia susongensis</name>
    <dbReference type="NCBI Taxonomy" id="1515439"/>
    <lineage>
        <taxon>Bacteria</taxon>
        <taxon>Pseudomonadati</taxon>
        <taxon>Pseudomonadota</taxon>
        <taxon>Betaproteobacteria</taxon>
        <taxon>Burkholderiales</taxon>
        <taxon>Burkholderiaceae</taxon>
        <taxon>Paraburkholderia</taxon>
    </lineage>
</organism>
<sequence length="98" mass="11317">MRRTVWLWWLASLAVWFVLGHLLTWAFLHISWDVPLWLQHGIEWAIREVETPDYRPDAADIDSMLCLLLFVVAYLLAAAIVVSASVVAWRHTYGNPAD</sequence>
<name>A0A1X7LB09_9BURK</name>
<dbReference type="Proteomes" id="UP000193228">
    <property type="component" value="Unassembled WGS sequence"/>
</dbReference>
<evidence type="ECO:0000256" key="1">
    <source>
        <dbReference type="SAM" id="Phobius"/>
    </source>
</evidence>
<reference evidence="3" key="1">
    <citation type="submission" date="2017-04" db="EMBL/GenBank/DDBJ databases">
        <authorList>
            <person name="Varghese N."/>
            <person name="Submissions S."/>
        </authorList>
    </citation>
    <scope>NUCLEOTIDE SEQUENCE [LARGE SCALE GENOMIC DNA]</scope>
    <source>
        <strain evidence="3">LMG 29540</strain>
    </source>
</reference>
<feature type="transmembrane region" description="Helical" evidence="1">
    <location>
        <begin position="65"/>
        <end position="89"/>
    </location>
</feature>
<gene>
    <name evidence="2" type="ORF">SAMN06265784_105258</name>
</gene>
<dbReference type="AlphaFoldDB" id="A0A1X7LB09"/>
<keyword evidence="3" id="KW-1185">Reference proteome</keyword>
<evidence type="ECO:0000313" key="2">
    <source>
        <dbReference type="EMBL" id="SMG50339.1"/>
    </source>
</evidence>
<feature type="transmembrane region" description="Helical" evidence="1">
    <location>
        <begin position="6"/>
        <end position="28"/>
    </location>
</feature>